<accession>A0A2M7QHG4</accession>
<dbReference type="GO" id="GO:0016747">
    <property type="term" value="F:acyltransferase activity, transferring groups other than amino-acyl groups"/>
    <property type="evidence" value="ECO:0007669"/>
    <property type="project" value="InterPro"/>
</dbReference>
<sequence length="173" mass="19819">MNIAISLLSKQEIDSFLPVFAHILENEFPGYTKNVVRYFLDKIYTKINFEWWTSQKQKIIIAATENESIKEIVGFAVIDAPYGGVSFCRWLGLKKKYQRKGIGKQIIDKWKELAIQSGCHKMEVASQPTAKEFYAKMGLELEGLRKLSYFGIDQYIYGKVIGTPTDEVMTSSK</sequence>
<dbReference type="CDD" id="cd04301">
    <property type="entry name" value="NAT_SF"/>
    <property type="match status" value="1"/>
</dbReference>
<evidence type="ECO:0000313" key="3">
    <source>
        <dbReference type="Proteomes" id="UP000229401"/>
    </source>
</evidence>
<proteinExistence type="predicted"/>
<reference evidence="3" key="1">
    <citation type="submission" date="2017-09" db="EMBL/GenBank/DDBJ databases">
        <title>Depth-based differentiation of microbial function through sediment-hosted aquifers and enrichment of novel symbionts in the deep terrestrial subsurface.</title>
        <authorList>
            <person name="Probst A.J."/>
            <person name="Ladd B."/>
            <person name="Jarett J.K."/>
            <person name="Geller-Mcgrath D.E."/>
            <person name="Sieber C.M.K."/>
            <person name="Emerson J.B."/>
            <person name="Anantharaman K."/>
            <person name="Thomas B.C."/>
            <person name="Malmstrom R."/>
            <person name="Stieglmeier M."/>
            <person name="Klingl A."/>
            <person name="Woyke T."/>
            <person name="Ryan C.M."/>
            <person name="Banfield J.F."/>
        </authorList>
    </citation>
    <scope>NUCLEOTIDE SEQUENCE [LARGE SCALE GENOMIC DNA]</scope>
</reference>
<dbReference type="InterPro" id="IPR016181">
    <property type="entry name" value="Acyl_CoA_acyltransferase"/>
</dbReference>
<dbReference type="PROSITE" id="PS51186">
    <property type="entry name" value="GNAT"/>
    <property type="match status" value="1"/>
</dbReference>
<evidence type="ECO:0000259" key="1">
    <source>
        <dbReference type="PROSITE" id="PS51186"/>
    </source>
</evidence>
<organism evidence="2 3">
    <name type="scientific">Candidatus Roizmanbacteria bacterium CG_4_10_14_0_8_um_filter_33_9</name>
    <dbReference type="NCBI Taxonomy" id="1974826"/>
    <lineage>
        <taxon>Bacteria</taxon>
        <taxon>Candidatus Roizmaniibacteriota</taxon>
    </lineage>
</organism>
<feature type="domain" description="N-acetyltransferase" evidence="1">
    <location>
        <begin position="3"/>
        <end position="162"/>
    </location>
</feature>
<dbReference type="SUPFAM" id="SSF55729">
    <property type="entry name" value="Acyl-CoA N-acyltransferases (Nat)"/>
    <property type="match status" value="1"/>
</dbReference>
<dbReference type="AlphaFoldDB" id="A0A2M7QHG4"/>
<gene>
    <name evidence="2" type="ORF">COY87_04505</name>
</gene>
<dbReference type="Gene3D" id="3.40.630.30">
    <property type="match status" value="1"/>
</dbReference>
<dbReference type="InterPro" id="IPR000182">
    <property type="entry name" value="GNAT_dom"/>
</dbReference>
<dbReference type="Pfam" id="PF00583">
    <property type="entry name" value="Acetyltransf_1"/>
    <property type="match status" value="1"/>
</dbReference>
<name>A0A2M7QHG4_9BACT</name>
<comment type="caution">
    <text evidence="2">The sequence shown here is derived from an EMBL/GenBank/DDBJ whole genome shotgun (WGS) entry which is preliminary data.</text>
</comment>
<evidence type="ECO:0000313" key="2">
    <source>
        <dbReference type="EMBL" id="PIY71759.1"/>
    </source>
</evidence>
<protein>
    <recommendedName>
        <fullName evidence="1">N-acetyltransferase domain-containing protein</fullName>
    </recommendedName>
</protein>
<dbReference type="Proteomes" id="UP000229401">
    <property type="component" value="Unassembled WGS sequence"/>
</dbReference>
<dbReference type="EMBL" id="PFLI01000151">
    <property type="protein sequence ID" value="PIY71759.1"/>
    <property type="molecule type" value="Genomic_DNA"/>
</dbReference>